<reference evidence="4" key="2">
    <citation type="submission" date="2022-10" db="EMBL/GenBank/DDBJ databases">
        <authorList>
            <consortium name="ENA_rothamsted_submissions"/>
            <consortium name="culmorum"/>
            <person name="King R."/>
        </authorList>
    </citation>
    <scope>NUCLEOTIDE SEQUENCE</scope>
</reference>
<feature type="domain" description="EF-hand" evidence="3">
    <location>
        <begin position="154"/>
        <end position="189"/>
    </location>
</feature>
<evidence type="ECO:0000313" key="5">
    <source>
        <dbReference type="Proteomes" id="UP001153620"/>
    </source>
</evidence>
<evidence type="ECO:0000259" key="3">
    <source>
        <dbReference type="PROSITE" id="PS50222"/>
    </source>
</evidence>
<dbReference type="PANTHER" id="PTHR23055:SF190">
    <property type="entry name" value="AT17667P-RELATED"/>
    <property type="match status" value="1"/>
</dbReference>
<dbReference type="EMBL" id="OU895879">
    <property type="protein sequence ID" value="CAG9807401.1"/>
    <property type="molecule type" value="Genomic_DNA"/>
</dbReference>
<organism evidence="4 5">
    <name type="scientific">Chironomus riparius</name>
    <dbReference type="NCBI Taxonomy" id="315576"/>
    <lineage>
        <taxon>Eukaryota</taxon>
        <taxon>Metazoa</taxon>
        <taxon>Ecdysozoa</taxon>
        <taxon>Arthropoda</taxon>
        <taxon>Hexapoda</taxon>
        <taxon>Insecta</taxon>
        <taxon>Pterygota</taxon>
        <taxon>Neoptera</taxon>
        <taxon>Endopterygota</taxon>
        <taxon>Diptera</taxon>
        <taxon>Nematocera</taxon>
        <taxon>Chironomoidea</taxon>
        <taxon>Chironomidae</taxon>
        <taxon>Chironominae</taxon>
        <taxon>Chironomus</taxon>
    </lineage>
</organism>
<evidence type="ECO:0000313" key="4">
    <source>
        <dbReference type="EMBL" id="CAG9807401.1"/>
    </source>
</evidence>
<evidence type="ECO:0000256" key="2">
    <source>
        <dbReference type="ARBA" id="ARBA00022737"/>
    </source>
</evidence>
<feature type="domain" description="EF-hand" evidence="3">
    <location>
        <begin position="110"/>
        <end position="145"/>
    </location>
</feature>
<dbReference type="AlphaFoldDB" id="A0A9N9RYI5"/>
<protein>
    <recommendedName>
        <fullName evidence="3">EF-hand domain-containing protein</fullName>
    </recommendedName>
</protein>
<dbReference type="InterPro" id="IPR002048">
    <property type="entry name" value="EF_hand_dom"/>
</dbReference>
<dbReference type="OrthoDB" id="191686at2759"/>
<dbReference type="PANTHER" id="PTHR23055">
    <property type="entry name" value="CALCIUM BINDING PROTEINS"/>
    <property type="match status" value="1"/>
</dbReference>
<reference evidence="4" key="1">
    <citation type="submission" date="2022-01" db="EMBL/GenBank/DDBJ databases">
        <authorList>
            <person name="King R."/>
        </authorList>
    </citation>
    <scope>NUCLEOTIDE SEQUENCE</scope>
</reference>
<evidence type="ECO:0000256" key="1">
    <source>
        <dbReference type="ARBA" id="ARBA00022723"/>
    </source>
</evidence>
<dbReference type="SUPFAM" id="SSF47473">
    <property type="entry name" value="EF-hand"/>
    <property type="match status" value="1"/>
</dbReference>
<dbReference type="Proteomes" id="UP001153620">
    <property type="component" value="Chromosome 3"/>
</dbReference>
<dbReference type="GO" id="GO:0005509">
    <property type="term" value="F:calcium ion binding"/>
    <property type="evidence" value="ECO:0007669"/>
    <property type="project" value="InterPro"/>
</dbReference>
<dbReference type="PROSITE" id="PS50222">
    <property type="entry name" value="EF_HAND_2"/>
    <property type="match status" value="2"/>
</dbReference>
<keyword evidence="1" id="KW-0479">Metal-binding</keyword>
<dbReference type="InterPro" id="IPR011992">
    <property type="entry name" value="EF-hand-dom_pair"/>
</dbReference>
<keyword evidence="5" id="KW-1185">Reference proteome</keyword>
<dbReference type="Gene3D" id="1.10.238.10">
    <property type="entry name" value="EF-hand"/>
    <property type="match status" value="1"/>
</dbReference>
<keyword evidence="2" id="KW-0677">Repeat</keyword>
<gene>
    <name evidence="4" type="ORF">CHIRRI_LOCUS10250</name>
</gene>
<proteinExistence type="predicted"/>
<accession>A0A9N9RYI5</accession>
<name>A0A9N9RYI5_9DIPT</name>
<dbReference type="Pfam" id="PF13499">
    <property type="entry name" value="EF-hand_7"/>
    <property type="match status" value="1"/>
</dbReference>
<sequence length="217" mass="25584">MSKFDRTCDSVEEWSFLNYHKDTLKKPEPKWHFDKDELNAIAMIYFKLQRDAGCEIKQELPSKSFDTVLHKAFGMADNALIQRMFGALQITSSTSLKKWIGAMSLFLRGTLDEQIEYCFKIYDLTGKRVIRREQMIHLMRKFVYKHQEEDVEEAVKDLVDIVIKKLDADRDGIVSYENFKLSIHKRPMLLECFGQCLPDKMHVYAFLTTFTDKIKFD</sequence>
<dbReference type="InterPro" id="IPR028846">
    <property type="entry name" value="Recoverin"/>
</dbReference>